<gene>
    <name evidence="8" type="ORF">CR162_02295</name>
</gene>
<evidence type="ECO:0000313" key="9">
    <source>
        <dbReference type="Proteomes" id="UP000223527"/>
    </source>
</evidence>
<dbReference type="PANTHER" id="PTHR30429:SF1">
    <property type="entry name" value="D-METHIONINE-BINDING LIPOPROTEIN METQ-RELATED"/>
    <property type="match status" value="1"/>
</dbReference>
<name>A0A2C7AEA0_9PROT</name>
<dbReference type="Pfam" id="PF03180">
    <property type="entry name" value="Lipoprotein_9"/>
    <property type="match status" value="1"/>
</dbReference>
<feature type="signal peptide" evidence="7">
    <location>
        <begin position="1"/>
        <end position="26"/>
    </location>
</feature>
<evidence type="ECO:0000256" key="1">
    <source>
        <dbReference type="ARBA" id="ARBA00004635"/>
    </source>
</evidence>
<evidence type="ECO:0000256" key="6">
    <source>
        <dbReference type="PIRNR" id="PIRNR002854"/>
    </source>
</evidence>
<dbReference type="GO" id="GO:0016020">
    <property type="term" value="C:membrane"/>
    <property type="evidence" value="ECO:0007669"/>
    <property type="project" value="UniProtKB-SubCell"/>
</dbReference>
<evidence type="ECO:0000256" key="4">
    <source>
        <dbReference type="ARBA" id="ARBA00023139"/>
    </source>
</evidence>
<evidence type="ECO:0000256" key="5">
    <source>
        <dbReference type="ARBA" id="ARBA00023288"/>
    </source>
</evidence>
<keyword evidence="4" id="KW-0564">Palmitate</keyword>
<dbReference type="OrthoDB" id="9812878at2"/>
<accession>A0A2C7AEA0</accession>
<evidence type="ECO:0000313" key="8">
    <source>
        <dbReference type="EMBL" id="PHK96750.1"/>
    </source>
</evidence>
<dbReference type="EMBL" id="PDNU01000002">
    <property type="protein sequence ID" value="PHK96750.1"/>
    <property type="molecule type" value="Genomic_DNA"/>
</dbReference>
<comment type="subcellular location">
    <subcellularLocation>
        <location evidence="1">Membrane</location>
        <topology evidence="1">Lipid-anchor</topology>
    </subcellularLocation>
</comment>
<evidence type="ECO:0000256" key="2">
    <source>
        <dbReference type="ARBA" id="ARBA00022729"/>
    </source>
</evidence>
<dbReference type="Proteomes" id="UP000223527">
    <property type="component" value="Unassembled WGS sequence"/>
</dbReference>
<keyword evidence="5 6" id="KW-0449">Lipoprotein</keyword>
<reference evidence="8 9" key="1">
    <citation type="submission" date="2017-10" db="EMBL/GenBank/DDBJ databases">
        <authorList>
            <person name="Banno H."/>
            <person name="Chua N.-H."/>
        </authorList>
    </citation>
    <scope>NUCLEOTIDE SEQUENCE [LARGE SCALE GENOMIC DNA]</scope>
    <source>
        <strain evidence="8 9">YW11</strain>
    </source>
</reference>
<dbReference type="InterPro" id="IPR004872">
    <property type="entry name" value="Lipoprotein_NlpA"/>
</dbReference>
<dbReference type="PIRSF" id="PIRSF002854">
    <property type="entry name" value="MetQ"/>
    <property type="match status" value="1"/>
</dbReference>
<dbReference type="PANTHER" id="PTHR30429">
    <property type="entry name" value="D-METHIONINE-BINDING LIPOPROTEIN METQ"/>
    <property type="match status" value="1"/>
</dbReference>
<evidence type="ECO:0000256" key="3">
    <source>
        <dbReference type="ARBA" id="ARBA00023136"/>
    </source>
</evidence>
<organism evidence="8 9">
    <name type="scientific">Teichococcus rhizosphaerae</name>
    <dbReference type="NCBI Taxonomy" id="1335062"/>
    <lineage>
        <taxon>Bacteria</taxon>
        <taxon>Pseudomonadati</taxon>
        <taxon>Pseudomonadota</taxon>
        <taxon>Alphaproteobacteria</taxon>
        <taxon>Acetobacterales</taxon>
        <taxon>Roseomonadaceae</taxon>
        <taxon>Roseomonas</taxon>
    </lineage>
</organism>
<keyword evidence="3" id="KW-0472">Membrane</keyword>
<keyword evidence="2 7" id="KW-0732">Signal</keyword>
<dbReference type="AlphaFoldDB" id="A0A2C7AEA0"/>
<comment type="caution">
    <text evidence="8">The sequence shown here is derived from an EMBL/GenBank/DDBJ whole genome shotgun (WGS) entry which is preliminary data.</text>
</comment>
<dbReference type="Gene3D" id="3.40.190.10">
    <property type="entry name" value="Periplasmic binding protein-like II"/>
    <property type="match status" value="2"/>
</dbReference>
<protein>
    <recommendedName>
        <fullName evidence="6">Lipoprotein</fullName>
    </recommendedName>
</protein>
<evidence type="ECO:0000256" key="7">
    <source>
        <dbReference type="SAM" id="SignalP"/>
    </source>
</evidence>
<proteinExistence type="inferred from homology"/>
<sequence>MLNRRSLILAGGALLLPAILRAPALAQAPAGEIGTATRPLRVGVTSGVHGQVLEVVRDVLAKQGFVLKITEFADFIQPNAALAAGEIDINTYQHQPFLDTQKAQRGYDFVPVGKTVLTVMGVFSRKHKALADLPNGARVAIPNDPTNGGRALLLLAKAGVITLRNGADYRATVADITGNPKRVRILELEAASIARGLDDVDAAAITGNYAVPAGLNPLKEGLAVEGADSAYTVLVVTRRGDEGKPWARTLARAYADPAVKAFVEKTFGGAVIVGA</sequence>
<comment type="similarity">
    <text evidence="6">Belongs to the nlpA lipoprotein family.</text>
</comment>
<keyword evidence="9" id="KW-1185">Reference proteome</keyword>
<dbReference type="SUPFAM" id="SSF53850">
    <property type="entry name" value="Periplasmic binding protein-like II"/>
    <property type="match status" value="1"/>
</dbReference>
<dbReference type="RefSeq" id="WP_099093895.1">
    <property type="nucleotide sequence ID" value="NZ_PDNU01000002.1"/>
</dbReference>
<feature type="chain" id="PRO_5012089952" description="Lipoprotein" evidence="7">
    <location>
        <begin position="27"/>
        <end position="275"/>
    </location>
</feature>